<keyword evidence="6" id="KW-0539">Nucleus</keyword>
<dbReference type="CDD" id="cd00167">
    <property type="entry name" value="SANT"/>
    <property type="match status" value="2"/>
</dbReference>
<dbReference type="GO" id="GO:0080090">
    <property type="term" value="P:regulation of primary metabolic process"/>
    <property type="evidence" value="ECO:0007669"/>
    <property type="project" value="UniProtKB-ARBA"/>
</dbReference>
<accession>A0AAD8MSZ9</accession>
<comment type="subcellular location">
    <subcellularLocation>
        <location evidence="1">Nucleus</location>
    </subcellularLocation>
</comment>
<evidence type="ECO:0000256" key="4">
    <source>
        <dbReference type="ARBA" id="ARBA00023125"/>
    </source>
</evidence>
<dbReference type="GO" id="GO:0000976">
    <property type="term" value="F:transcription cis-regulatory region binding"/>
    <property type="evidence" value="ECO:0007669"/>
    <property type="project" value="UniProtKB-ARBA"/>
</dbReference>
<reference evidence="9" key="1">
    <citation type="submission" date="2023-02" db="EMBL/GenBank/DDBJ databases">
        <title>Genome of toxic invasive species Heracleum sosnowskyi carries increased number of genes despite the absence of recent whole-genome duplications.</title>
        <authorList>
            <person name="Schelkunov M."/>
            <person name="Shtratnikova V."/>
            <person name="Makarenko M."/>
            <person name="Klepikova A."/>
            <person name="Omelchenko D."/>
            <person name="Novikova G."/>
            <person name="Obukhova E."/>
            <person name="Bogdanov V."/>
            <person name="Penin A."/>
            <person name="Logacheva M."/>
        </authorList>
    </citation>
    <scope>NUCLEOTIDE SEQUENCE</scope>
    <source>
        <strain evidence="9">Hsosn_3</strain>
        <tissue evidence="9">Leaf</tissue>
    </source>
</reference>
<dbReference type="PANTHER" id="PTHR47999:SF68">
    <property type="entry name" value="MYB DOMAIN PROTEIN 40"/>
    <property type="match status" value="1"/>
</dbReference>
<organism evidence="9 10">
    <name type="scientific">Heracleum sosnowskyi</name>
    <dbReference type="NCBI Taxonomy" id="360622"/>
    <lineage>
        <taxon>Eukaryota</taxon>
        <taxon>Viridiplantae</taxon>
        <taxon>Streptophyta</taxon>
        <taxon>Embryophyta</taxon>
        <taxon>Tracheophyta</taxon>
        <taxon>Spermatophyta</taxon>
        <taxon>Magnoliopsida</taxon>
        <taxon>eudicotyledons</taxon>
        <taxon>Gunneridae</taxon>
        <taxon>Pentapetalae</taxon>
        <taxon>asterids</taxon>
        <taxon>campanulids</taxon>
        <taxon>Apiales</taxon>
        <taxon>Apiaceae</taxon>
        <taxon>Apioideae</taxon>
        <taxon>apioid superclade</taxon>
        <taxon>Tordylieae</taxon>
        <taxon>Tordyliinae</taxon>
        <taxon>Heracleum</taxon>
    </lineage>
</organism>
<dbReference type="InterPro" id="IPR017930">
    <property type="entry name" value="Myb_dom"/>
</dbReference>
<evidence type="ECO:0000256" key="5">
    <source>
        <dbReference type="ARBA" id="ARBA00023163"/>
    </source>
</evidence>
<keyword evidence="3" id="KW-0805">Transcription regulation</keyword>
<dbReference type="SMART" id="SM00717">
    <property type="entry name" value="SANT"/>
    <property type="match status" value="2"/>
</dbReference>
<evidence type="ECO:0000256" key="2">
    <source>
        <dbReference type="ARBA" id="ARBA00022737"/>
    </source>
</evidence>
<dbReference type="GO" id="GO:0005634">
    <property type="term" value="C:nucleus"/>
    <property type="evidence" value="ECO:0007669"/>
    <property type="project" value="UniProtKB-SubCell"/>
</dbReference>
<feature type="domain" description="Myb-like" evidence="7">
    <location>
        <begin position="9"/>
        <end position="61"/>
    </location>
</feature>
<dbReference type="PANTHER" id="PTHR47999">
    <property type="entry name" value="TRANSCRIPTION FACTOR MYB8-RELATED-RELATED"/>
    <property type="match status" value="1"/>
</dbReference>
<keyword evidence="2" id="KW-0677">Repeat</keyword>
<comment type="caution">
    <text evidence="9">The sequence shown here is derived from an EMBL/GenBank/DDBJ whole genome shotgun (WGS) entry which is preliminary data.</text>
</comment>
<keyword evidence="4" id="KW-0238">DNA-binding</keyword>
<dbReference type="EMBL" id="JAUIZM010000005">
    <property type="protein sequence ID" value="KAK1383912.1"/>
    <property type="molecule type" value="Genomic_DNA"/>
</dbReference>
<dbReference type="AlphaFoldDB" id="A0AAD8MSZ9"/>
<feature type="domain" description="HTH myb-type" evidence="8">
    <location>
        <begin position="62"/>
        <end position="116"/>
    </location>
</feature>
<evidence type="ECO:0000259" key="8">
    <source>
        <dbReference type="PROSITE" id="PS51294"/>
    </source>
</evidence>
<dbReference type="FunFam" id="1.10.10.60:FF:000001">
    <property type="entry name" value="MYB-related transcription factor"/>
    <property type="match status" value="1"/>
</dbReference>
<proteinExistence type="predicted"/>
<dbReference type="GO" id="GO:0051707">
    <property type="term" value="P:response to other organism"/>
    <property type="evidence" value="ECO:0007669"/>
    <property type="project" value="UniProtKB-ARBA"/>
</dbReference>
<reference evidence="9" key="2">
    <citation type="submission" date="2023-05" db="EMBL/GenBank/DDBJ databases">
        <authorList>
            <person name="Schelkunov M.I."/>
        </authorList>
    </citation>
    <scope>NUCLEOTIDE SEQUENCE</scope>
    <source>
        <strain evidence="9">Hsosn_3</strain>
        <tissue evidence="9">Leaf</tissue>
    </source>
</reference>
<dbReference type="Pfam" id="PF00249">
    <property type="entry name" value="Myb_DNA-binding"/>
    <property type="match status" value="2"/>
</dbReference>
<name>A0AAD8MSZ9_9APIA</name>
<sequence length="258" mass="29867">MGRQPCCDKVGLKRGPWTIEEDRKLMNFILENGIQCWRTIPKLAGLLRCGKSCRLRWINYLRPDLKRGMLSEMEENQIIQLHARLGNRWAKIASHFPGRTDNEIKNHWNTRIKKRLKLLGVDPVTHSPVEPKEKAEMIIETMPESTLHIPEARPETNDINERKNEINVATDDTINLLNNYEGVCENLDVVLWMNQEANTSSSCSPSFSLEESLSNPLMGESSYIQEDSIQQWVQSVDSMLSWDAFNQLEEELYYFGSR</sequence>
<dbReference type="FunFam" id="1.10.10.60:FF:000394">
    <property type="entry name" value="MYB transcription factor"/>
    <property type="match status" value="1"/>
</dbReference>
<gene>
    <name evidence="9" type="ORF">POM88_021647</name>
</gene>
<keyword evidence="5" id="KW-0804">Transcription</keyword>
<protein>
    <submittedName>
        <fullName evidence="9">Myb domain protein 40</fullName>
    </submittedName>
</protein>
<dbReference type="SUPFAM" id="SSF46689">
    <property type="entry name" value="Homeodomain-like"/>
    <property type="match status" value="1"/>
</dbReference>
<evidence type="ECO:0000256" key="3">
    <source>
        <dbReference type="ARBA" id="ARBA00023015"/>
    </source>
</evidence>
<dbReference type="PROSITE" id="PS50090">
    <property type="entry name" value="MYB_LIKE"/>
    <property type="match status" value="2"/>
</dbReference>
<evidence type="ECO:0000259" key="7">
    <source>
        <dbReference type="PROSITE" id="PS50090"/>
    </source>
</evidence>
<dbReference type="Proteomes" id="UP001237642">
    <property type="component" value="Unassembled WGS sequence"/>
</dbReference>
<evidence type="ECO:0000256" key="1">
    <source>
        <dbReference type="ARBA" id="ARBA00004123"/>
    </source>
</evidence>
<dbReference type="InterPro" id="IPR009057">
    <property type="entry name" value="Homeodomain-like_sf"/>
</dbReference>
<dbReference type="PROSITE" id="PS51294">
    <property type="entry name" value="HTH_MYB"/>
    <property type="match status" value="2"/>
</dbReference>
<dbReference type="InterPro" id="IPR015495">
    <property type="entry name" value="Myb_TF_plants"/>
</dbReference>
<evidence type="ECO:0000256" key="6">
    <source>
        <dbReference type="ARBA" id="ARBA00023242"/>
    </source>
</evidence>
<dbReference type="InterPro" id="IPR001005">
    <property type="entry name" value="SANT/Myb"/>
</dbReference>
<evidence type="ECO:0000313" key="9">
    <source>
        <dbReference type="EMBL" id="KAK1383912.1"/>
    </source>
</evidence>
<feature type="domain" description="Myb-like" evidence="7">
    <location>
        <begin position="62"/>
        <end position="112"/>
    </location>
</feature>
<evidence type="ECO:0000313" key="10">
    <source>
        <dbReference type="Proteomes" id="UP001237642"/>
    </source>
</evidence>
<feature type="domain" description="HTH myb-type" evidence="8">
    <location>
        <begin position="9"/>
        <end position="61"/>
    </location>
</feature>
<dbReference type="Gene3D" id="1.10.10.60">
    <property type="entry name" value="Homeodomain-like"/>
    <property type="match status" value="2"/>
</dbReference>
<keyword evidence="10" id="KW-1185">Reference proteome</keyword>